<dbReference type="GO" id="GO:0051539">
    <property type="term" value="F:4 iron, 4 sulfur cluster binding"/>
    <property type="evidence" value="ECO:0007669"/>
    <property type="project" value="UniProtKB-KW"/>
</dbReference>
<comment type="caution">
    <text evidence="8">The sequence shown here is derived from an EMBL/GenBank/DDBJ whole genome shotgun (WGS) entry which is preliminary data.</text>
</comment>
<dbReference type="Proteomes" id="UP000323337">
    <property type="component" value="Unassembled WGS sequence"/>
</dbReference>
<evidence type="ECO:0000256" key="3">
    <source>
        <dbReference type="ARBA" id="ARBA00022723"/>
    </source>
</evidence>
<comment type="cofactor">
    <cofactor evidence="6">
        <name>[4Fe-4S] cluster</name>
        <dbReference type="ChEBI" id="CHEBI:49883"/>
    </cofactor>
    <text evidence="6">Binds 1 [4Fe-4S] cluster. The cluster is coordinated with 3 cysteines and an exchangeable S-adenosyl-L-methionine.</text>
</comment>
<keyword evidence="1" id="KW-0004">4Fe-4S</keyword>
<feature type="domain" description="Radical SAM core" evidence="7">
    <location>
        <begin position="68"/>
        <end position="281"/>
    </location>
</feature>
<dbReference type="Pfam" id="PF04055">
    <property type="entry name" value="Radical_SAM"/>
    <property type="match status" value="1"/>
</dbReference>
<evidence type="ECO:0000313" key="8">
    <source>
        <dbReference type="EMBL" id="TYB33862.1"/>
    </source>
</evidence>
<keyword evidence="3 6" id="KW-0479">Metal-binding</keyword>
<dbReference type="EMBL" id="VSIV01000094">
    <property type="protein sequence ID" value="TYB33862.1"/>
    <property type="molecule type" value="Genomic_DNA"/>
</dbReference>
<dbReference type="PANTHER" id="PTHR30352:SF5">
    <property type="entry name" value="PYRUVATE FORMATE-LYASE 1-ACTIVATING ENZYME"/>
    <property type="match status" value="1"/>
</dbReference>
<protein>
    <submittedName>
        <fullName evidence="8">AmmeMemoRadiSam system radical SAM enzyme</fullName>
    </submittedName>
</protein>
<dbReference type="Gene3D" id="3.20.20.70">
    <property type="entry name" value="Aldolase class I"/>
    <property type="match status" value="1"/>
</dbReference>
<evidence type="ECO:0000256" key="2">
    <source>
        <dbReference type="ARBA" id="ARBA00022691"/>
    </source>
</evidence>
<dbReference type="CDD" id="cd01335">
    <property type="entry name" value="Radical_SAM"/>
    <property type="match status" value="1"/>
</dbReference>
<name>A0A5D0MN91_FLESI</name>
<feature type="binding site" evidence="6">
    <location>
        <position position="90"/>
    </location>
    <ligand>
        <name>[4Fe-4S] cluster</name>
        <dbReference type="ChEBI" id="CHEBI:49883"/>
        <note>4Fe-4S-S-AdoMet</note>
    </ligand>
</feature>
<dbReference type="SFLD" id="SFLDG01101">
    <property type="entry name" value="Uncharacterised_Radical_SAM_Su"/>
    <property type="match status" value="1"/>
</dbReference>
<evidence type="ECO:0000256" key="6">
    <source>
        <dbReference type="PIRSR" id="PIRSR004869-50"/>
    </source>
</evidence>
<dbReference type="InterPro" id="IPR034457">
    <property type="entry name" value="Organic_radical-activating"/>
</dbReference>
<keyword evidence="2 6" id="KW-0949">S-adenosyl-L-methionine</keyword>
<dbReference type="PROSITE" id="PS51918">
    <property type="entry name" value="RADICAL_SAM"/>
    <property type="match status" value="1"/>
</dbReference>
<keyword evidence="4 6" id="KW-0408">Iron</keyword>
<reference evidence="8 9" key="1">
    <citation type="submission" date="2019-08" db="EMBL/GenBank/DDBJ databases">
        <title>Genomic characterization of a novel candidate phylum (ARYD3) from a high temperature, high salinity tertiary oil reservoir in north central Oklahoma, USA.</title>
        <authorList>
            <person name="Youssef N.H."/>
            <person name="Yadav A."/>
            <person name="Elshahed M.S."/>
        </authorList>
    </citation>
    <scope>NUCLEOTIDE SEQUENCE [LARGE SCALE GENOMIC DNA]</scope>
    <source>
        <strain evidence="8">ARYD1</strain>
    </source>
</reference>
<dbReference type="InterPro" id="IPR013785">
    <property type="entry name" value="Aldolase_TIM"/>
</dbReference>
<accession>A0A5D0MN91</accession>
<dbReference type="SFLD" id="SFLDS00029">
    <property type="entry name" value="Radical_SAM"/>
    <property type="match status" value="1"/>
</dbReference>
<dbReference type="GO" id="GO:0003824">
    <property type="term" value="F:catalytic activity"/>
    <property type="evidence" value="ECO:0007669"/>
    <property type="project" value="InterPro"/>
</dbReference>
<proteinExistence type="predicted"/>
<dbReference type="SUPFAM" id="SSF102114">
    <property type="entry name" value="Radical SAM enzymes"/>
    <property type="match status" value="1"/>
</dbReference>
<dbReference type="PIRSF" id="PIRSF004869">
    <property type="entry name" value="PflX_prd"/>
    <property type="match status" value="1"/>
</dbReference>
<evidence type="ECO:0000256" key="5">
    <source>
        <dbReference type="ARBA" id="ARBA00023014"/>
    </source>
</evidence>
<dbReference type="InterPro" id="IPR007197">
    <property type="entry name" value="rSAM"/>
</dbReference>
<dbReference type="AlphaFoldDB" id="A0A5D0MN91"/>
<evidence type="ECO:0000259" key="7">
    <source>
        <dbReference type="PROSITE" id="PS51918"/>
    </source>
</evidence>
<evidence type="ECO:0000256" key="4">
    <source>
        <dbReference type="ARBA" id="ARBA00023004"/>
    </source>
</evidence>
<dbReference type="NCBIfam" id="TIGR04337">
    <property type="entry name" value="AmmeMemoSam_rS"/>
    <property type="match status" value="1"/>
</dbReference>
<dbReference type="PANTHER" id="PTHR30352">
    <property type="entry name" value="PYRUVATE FORMATE-LYASE-ACTIVATING ENZYME"/>
    <property type="match status" value="1"/>
</dbReference>
<gene>
    <name evidence="8" type="primary">amrS</name>
    <name evidence="8" type="ORF">FXF49_04025</name>
</gene>
<feature type="binding site" evidence="6">
    <location>
        <position position="87"/>
    </location>
    <ligand>
        <name>[4Fe-4S] cluster</name>
        <dbReference type="ChEBI" id="CHEBI:49883"/>
        <note>4Fe-4S-S-AdoMet</note>
    </ligand>
</feature>
<organism evidence="8 9">
    <name type="scientific">Flexistipes sinusarabici</name>
    <dbReference type="NCBI Taxonomy" id="2352"/>
    <lineage>
        <taxon>Bacteria</taxon>
        <taxon>Pseudomonadati</taxon>
        <taxon>Deferribacterota</taxon>
        <taxon>Deferribacteres</taxon>
        <taxon>Deferribacterales</taxon>
        <taxon>Flexistipitaceae</taxon>
        <taxon>Flexistipes</taxon>
    </lineage>
</organism>
<sequence length="333" mass="37740">MDVEAKYYQKLGNNKVQCNLCHHNCRIADGKSGVCLIRQNKGGTLYQSSYEEITSINVDPVEKKPLYHFYPGSDILSIGTNGCNLKCPFCQNWQISTQITPRETLTIEQAVDIAKRNQTIGIAYTYNEPIIWYEFVLDCMKEFRKAGLKNVLVTNGCINLEPLKELAQYTDAVNVDMKGFSDDFYKWVNGSFSLAKQTIKYLIENNIHTELTNLIIPTKNDNPDEFSNMCQWIADLSPDIPLHISRYFPCYKCDIDATPPSTMRQLYHIAKEKLNYVYAGNINLTDNDGESTSNTNCPSCSATLVKRTGYSTKSYIKNSRCPQCGNLIKAIIC</sequence>
<dbReference type="InterPro" id="IPR058240">
    <property type="entry name" value="rSAM_sf"/>
</dbReference>
<evidence type="ECO:0000313" key="9">
    <source>
        <dbReference type="Proteomes" id="UP000323337"/>
    </source>
</evidence>
<dbReference type="InterPro" id="IPR027596">
    <property type="entry name" value="AmmeMemoSam_rS"/>
</dbReference>
<dbReference type="InterPro" id="IPR016431">
    <property type="entry name" value="Pyrv-formate_lyase-activ_prd"/>
</dbReference>
<dbReference type="GO" id="GO:0046872">
    <property type="term" value="F:metal ion binding"/>
    <property type="evidence" value="ECO:0007669"/>
    <property type="project" value="UniProtKB-KW"/>
</dbReference>
<keyword evidence="5 6" id="KW-0411">Iron-sulfur</keyword>
<feature type="binding site" evidence="6">
    <location>
        <position position="83"/>
    </location>
    <ligand>
        <name>[4Fe-4S] cluster</name>
        <dbReference type="ChEBI" id="CHEBI:49883"/>
        <note>4Fe-4S-S-AdoMet</note>
    </ligand>
</feature>
<dbReference type="RefSeq" id="WP_303700620.1">
    <property type="nucleotide sequence ID" value="NZ_VSIV01000094.1"/>
</dbReference>
<evidence type="ECO:0000256" key="1">
    <source>
        <dbReference type="ARBA" id="ARBA00022485"/>
    </source>
</evidence>